<sequence length="581" mass="65118">MVSPSDSMPQNKQGKYVRARENPFYNGLTRGNTSMINRASPFDFMAKSSNQRISRSSSVNNHKGFENDVPENVSYVPSKGSQLDIGNEPLRMSLSGRVDLSSSRMADNIHSDRTEHVVEKSSSVSKRKQNLMGVSLPPCAASFYYSNSPQIDTVVSCQSIQMLNLYLKESKDAVNAGVPGRFFRAVLGHVSVQETVSQHVDAGSFISIIMYSYYLNETDTSSQFCTVPVINNKRTDLNTHAELKWLLNTCNIDQSSLLFVDEVDLSYYDLFGSLKIVLMNADKLPEKLEALKESVVETFNCQKGGFAYPSDDTVDKQDSSCCALIAEKFALTAPKLLVGKGVSRLLLAGILLDTENLTSPQCTSVDRYMSTLLLDGAGRFGCNGLYQILRSKMQDVYQLSVGQILKKVFRKWTRTGKAKRRGSSLVESYVGMSAIEISIPQLLSNDDTSIQEIVLFQQLEKLRLLIIVSGYDHHKNIKVRSDFSCSSLYISEMLISAESEDLLKDLLLFLDTHAPHLKRHAMYQPGLITFRHYYYWNSSSFFSLLQRECGQNITVPVLFLGFLNHVLHNPIIVSLGKILFY</sequence>
<dbReference type="GO" id="GO:0005737">
    <property type="term" value="C:cytoplasm"/>
    <property type="evidence" value="ECO:0007669"/>
    <property type="project" value="TreeGrafter"/>
</dbReference>
<dbReference type="STRING" id="35608.A0A2U1Q7X0"/>
<accession>A0A2U1Q7X0</accession>
<dbReference type="PANTHER" id="PTHR12112:SF52">
    <property type="entry name" value="DHHA2 DOMAIN-CONTAINING PROTEIN"/>
    <property type="match status" value="1"/>
</dbReference>
<dbReference type="EMBL" id="PKPP01000336">
    <property type="protein sequence ID" value="PWA94105.1"/>
    <property type="molecule type" value="Genomic_DNA"/>
</dbReference>
<organism evidence="2 3">
    <name type="scientific">Artemisia annua</name>
    <name type="common">Sweet wormwood</name>
    <dbReference type="NCBI Taxonomy" id="35608"/>
    <lineage>
        <taxon>Eukaryota</taxon>
        <taxon>Viridiplantae</taxon>
        <taxon>Streptophyta</taxon>
        <taxon>Embryophyta</taxon>
        <taxon>Tracheophyta</taxon>
        <taxon>Spermatophyta</taxon>
        <taxon>Magnoliopsida</taxon>
        <taxon>eudicotyledons</taxon>
        <taxon>Gunneridae</taxon>
        <taxon>Pentapetalae</taxon>
        <taxon>asterids</taxon>
        <taxon>campanulids</taxon>
        <taxon>Asterales</taxon>
        <taxon>Asteraceae</taxon>
        <taxon>Asteroideae</taxon>
        <taxon>Anthemideae</taxon>
        <taxon>Artemisiinae</taxon>
        <taxon>Artemisia</taxon>
    </lineage>
</organism>
<dbReference type="AlphaFoldDB" id="A0A2U1Q7X0"/>
<dbReference type="OrthoDB" id="374045at2759"/>
<evidence type="ECO:0000313" key="3">
    <source>
        <dbReference type="Proteomes" id="UP000245207"/>
    </source>
</evidence>
<dbReference type="GO" id="GO:0004309">
    <property type="term" value="F:exopolyphosphatase activity"/>
    <property type="evidence" value="ECO:0007669"/>
    <property type="project" value="TreeGrafter"/>
</dbReference>
<protein>
    <submittedName>
        <fullName evidence="2">Protein prune</fullName>
    </submittedName>
</protein>
<name>A0A2U1Q7X0_ARTAN</name>
<evidence type="ECO:0000313" key="2">
    <source>
        <dbReference type="EMBL" id="PWA94105.1"/>
    </source>
</evidence>
<evidence type="ECO:0000256" key="1">
    <source>
        <dbReference type="SAM" id="MobiDB-lite"/>
    </source>
</evidence>
<dbReference type="Proteomes" id="UP000245207">
    <property type="component" value="Unassembled WGS sequence"/>
</dbReference>
<keyword evidence="3" id="KW-1185">Reference proteome</keyword>
<proteinExistence type="predicted"/>
<gene>
    <name evidence="2" type="ORF">CTI12_AA063270</name>
</gene>
<feature type="region of interest" description="Disordered" evidence="1">
    <location>
        <begin position="53"/>
        <end position="82"/>
    </location>
</feature>
<dbReference type="Gene3D" id="3.90.1640.10">
    <property type="entry name" value="inorganic pyrophosphatase (n-terminal core)"/>
    <property type="match status" value="1"/>
</dbReference>
<dbReference type="PANTHER" id="PTHR12112">
    <property type="entry name" value="BNIP - RELATED"/>
    <property type="match status" value="1"/>
</dbReference>
<dbReference type="SUPFAM" id="SSF64182">
    <property type="entry name" value="DHH phosphoesterases"/>
    <property type="match status" value="1"/>
</dbReference>
<comment type="caution">
    <text evidence="2">The sequence shown here is derived from an EMBL/GenBank/DDBJ whole genome shotgun (WGS) entry which is preliminary data.</text>
</comment>
<dbReference type="InterPro" id="IPR038763">
    <property type="entry name" value="DHH_sf"/>
</dbReference>
<reference evidence="2 3" key="1">
    <citation type="journal article" date="2018" name="Mol. Plant">
        <title>The genome of Artemisia annua provides insight into the evolution of Asteraceae family and artemisinin biosynthesis.</title>
        <authorList>
            <person name="Shen Q."/>
            <person name="Zhang L."/>
            <person name="Liao Z."/>
            <person name="Wang S."/>
            <person name="Yan T."/>
            <person name="Shi P."/>
            <person name="Liu M."/>
            <person name="Fu X."/>
            <person name="Pan Q."/>
            <person name="Wang Y."/>
            <person name="Lv Z."/>
            <person name="Lu X."/>
            <person name="Zhang F."/>
            <person name="Jiang W."/>
            <person name="Ma Y."/>
            <person name="Chen M."/>
            <person name="Hao X."/>
            <person name="Li L."/>
            <person name="Tang Y."/>
            <person name="Lv G."/>
            <person name="Zhou Y."/>
            <person name="Sun X."/>
            <person name="Brodelius P.E."/>
            <person name="Rose J.K.C."/>
            <person name="Tang K."/>
        </authorList>
    </citation>
    <scope>NUCLEOTIDE SEQUENCE [LARGE SCALE GENOMIC DNA]</scope>
    <source>
        <strain evidence="3">cv. Huhao1</strain>
        <tissue evidence="2">Leaf</tissue>
    </source>
</reference>